<dbReference type="AlphaFoldDB" id="A0A1F8EF42"/>
<feature type="domain" description="DUF58" evidence="1">
    <location>
        <begin position="71"/>
        <end position="256"/>
    </location>
</feature>
<proteinExistence type="predicted"/>
<evidence type="ECO:0000313" key="2">
    <source>
        <dbReference type="EMBL" id="OGM99473.1"/>
    </source>
</evidence>
<dbReference type="Proteomes" id="UP000177117">
    <property type="component" value="Unassembled WGS sequence"/>
</dbReference>
<gene>
    <name evidence="2" type="ORF">A2650_02870</name>
</gene>
<evidence type="ECO:0000313" key="3">
    <source>
        <dbReference type="Proteomes" id="UP000177117"/>
    </source>
</evidence>
<comment type="caution">
    <text evidence="2">The sequence shown here is derived from an EMBL/GenBank/DDBJ whole genome shotgun (WGS) entry which is preliminary data.</text>
</comment>
<sequence>MIGFGFNDILSALQHVKGGIPTQRLTSRIKLGEHRSRFFGPSYNLYDIKEFDPESDPLNMIVEVPGGDEDIIYARKCIEDHENKINFLVDLSSSLDAGLHSNKRRMLLEAIGFVGATGIRYQDPVGLIGFTDKVVLNLKPRSGKMNFYHLLKTVYDFLERSNPDNGKSAIRKTDFFATLDFVKRYFDKPCFIPVISDFVGFDKVLNSSLFRHIASRHELVFIFLDNPESYKAGEGLGYIKVKDIETGKIASISRRKLSKIEQKIRSDRRELRRELRKMGVYSVVLEYDKHLKRLQKFFTARRKHISTTGR</sequence>
<dbReference type="PANTHER" id="PTHR33608">
    <property type="entry name" value="BLL2464 PROTEIN"/>
    <property type="match status" value="1"/>
</dbReference>
<protein>
    <recommendedName>
        <fullName evidence="1">DUF58 domain-containing protein</fullName>
    </recommendedName>
</protein>
<dbReference type="InterPro" id="IPR002881">
    <property type="entry name" value="DUF58"/>
</dbReference>
<dbReference type="SUPFAM" id="SSF53300">
    <property type="entry name" value="vWA-like"/>
    <property type="match status" value="1"/>
</dbReference>
<evidence type="ECO:0000259" key="1">
    <source>
        <dbReference type="Pfam" id="PF01882"/>
    </source>
</evidence>
<name>A0A1F8EF42_9BACT</name>
<dbReference type="EMBL" id="MGJD01000044">
    <property type="protein sequence ID" value="OGM99473.1"/>
    <property type="molecule type" value="Genomic_DNA"/>
</dbReference>
<dbReference type="Pfam" id="PF01882">
    <property type="entry name" value="DUF58"/>
    <property type="match status" value="1"/>
</dbReference>
<reference evidence="2 3" key="1">
    <citation type="journal article" date="2016" name="Nat. Commun.">
        <title>Thousands of microbial genomes shed light on interconnected biogeochemical processes in an aquifer system.</title>
        <authorList>
            <person name="Anantharaman K."/>
            <person name="Brown C.T."/>
            <person name="Hug L.A."/>
            <person name="Sharon I."/>
            <person name="Castelle C.J."/>
            <person name="Probst A.J."/>
            <person name="Thomas B.C."/>
            <person name="Singh A."/>
            <person name="Wilkins M.J."/>
            <person name="Karaoz U."/>
            <person name="Brodie E.L."/>
            <person name="Williams K.H."/>
            <person name="Hubbard S.S."/>
            <person name="Banfield J.F."/>
        </authorList>
    </citation>
    <scope>NUCLEOTIDE SEQUENCE [LARGE SCALE GENOMIC DNA]</scope>
</reference>
<dbReference type="InterPro" id="IPR036465">
    <property type="entry name" value="vWFA_dom_sf"/>
</dbReference>
<accession>A0A1F8EF42</accession>
<dbReference type="PANTHER" id="PTHR33608:SF6">
    <property type="entry name" value="BLL2464 PROTEIN"/>
    <property type="match status" value="1"/>
</dbReference>
<organism evidence="2 3">
    <name type="scientific">Candidatus Yanofskybacteria bacterium RIFCSPHIGHO2_01_FULL_41_53</name>
    <dbReference type="NCBI Taxonomy" id="1802663"/>
    <lineage>
        <taxon>Bacteria</taxon>
        <taxon>Candidatus Yanofskyibacteriota</taxon>
    </lineage>
</organism>